<dbReference type="SUPFAM" id="SSF55383">
    <property type="entry name" value="Copper amine oxidase, domain N"/>
    <property type="match status" value="1"/>
</dbReference>
<evidence type="ECO:0000259" key="2">
    <source>
        <dbReference type="Pfam" id="PF07833"/>
    </source>
</evidence>
<feature type="chain" id="PRO_5047064813" evidence="1">
    <location>
        <begin position="27"/>
        <end position="354"/>
    </location>
</feature>
<dbReference type="Gene3D" id="3.30.457.10">
    <property type="entry name" value="Copper amine oxidase-like, N-terminal domain"/>
    <property type="match status" value="1"/>
</dbReference>
<dbReference type="RefSeq" id="WP_349054608.1">
    <property type="nucleotide sequence ID" value="NZ_JBBNPS010000036.1"/>
</dbReference>
<keyword evidence="4" id="KW-1185">Reference proteome</keyword>
<name>A0ABV1J801_9FIRM</name>
<feature type="signal peptide" evidence="1">
    <location>
        <begin position="1"/>
        <end position="26"/>
    </location>
</feature>
<dbReference type="InterPro" id="IPR036582">
    <property type="entry name" value="Mao_N_sf"/>
</dbReference>
<evidence type="ECO:0000313" key="3">
    <source>
        <dbReference type="EMBL" id="MEQ3354334.1"/>
    </source>
</evidence>
<dbReference type="EMBL" id="JBBNPS010000036">
    <property type="protein sequence ID" value="MEQ3354334.1"/>
    <property type="molecule type" value="Genomic_DNA"/>
</dbReference>
<feature type="domain" description="Copper amine oxidase-like N-terminal" evidence="2">
    <location>
        <begin position="32"/>
        <end position="142"/>
    </location>
</feature>
<accession>A0ABV1J801</accession>
<evidence type="ECO:0000313" key="4">
    <source>
        <dbReference type="Proteomes" id="UP001481872"/>
    </source>
</evidence>
<evidence type="ECO:0000256" key="1">
    <source>
        <dbReference type="SAM" id="SignalP"/>
    </source>
</evidence>
<dbReference type="Pfam" id="PF07833">
    <property type="entry name" value="Cu_amine_oxidN1"/>
    <property type="match status" value="1"/>
</dbReference>
<gene>
    <name evidence="3" type="ORF">AAA081_08520</name>
</gene>
<reference evidence="3 4" key="1">
    <citation type="submission" date="2024-04" db="EMBL/GenBank/DDBJ databases">
        <title>Human intestinal bacterial collection.</title>
        <authorList>
            <person name="Pauvert C."/>
            <person name="Hitch T.C.A."/>
            <person name="Clavel T."/>
        </authorList>
    </citation>
    <scope>NUCLEOTIDE SEQUENCE [LARGE SCALE GENOMIC DNA]</scope>
    <source>
        <strain evidence="3 4">CLA-SR-H026</strain>
    </source>
</reference>
<proteinExistence type="predicted"/>
<keyword evidence="1" id="KW-0732">Signal</keyword>
<dbReference type="InterPro" id="IPR012854">
    <property type="entry name" value="Cu_amine_oxidase-like_N"/>
</dbReference>
<sequence length="354" mass="39887">MKKNRMAWLFLLAAMLAIPTEGFAQAPVRLFIRGSYVEGDVAPRIVENRTLVPLRLISEALGYDVAWNDADRSIRITQNDRALDLKVESAIATVSRGGATQTVTLDVPPRIAQNRTLVPLRFISENFGEKVDWDDANRTVVIGEGYSPMKNPGEMTLRFRDRSVTVKTKSVNGQTMIPAADFAKAMGWNYANKPNDYEEQIPVLRDPVNGVEIWNYGEYFTCDGIDFKPMDGKARGVASKKIDGRDYLSLRHLADVLHADLSESEGEILLTDKNEATYKLFYKPLLDGGERYGYEAAKVNSIQFKNHHYYIMPLNKTPEEYSRLGIFDKEMTPMGMCNFYMNADKNIVEAASQG</sequence>
<organism evidence="3 4">
    <name type="scientific">Aedoeadaptatus acetigenes</name>
    <dbReference type="NCBI Taxonomy" id="2981723"/>
    <lineage>
        <taxon>Bacteria</taxon>
        <taxon>Bacillati</taxon>
        <taxon>Bacillota</taxon>
        <taxon>Tissierellia</taxon>
        <taxon>Tissierellales</taxon>
        <taxon>Peptoniphilaceae</taxon>
        <taxon>Aedoeadaptatus</taxon>
    </lineage>
</organism>
<dbReference type="Proteomes" id="UP001481872">
    <property type="component" value="Unassembled WGS sequence"/>
</dbReference>
<comment type="caution">
    <text evidence="3">The sequence shown here is derived from an EMBL/GenBank/DDBJ whole genome shotgun (WGS) entry which is preliminary data.</text>
</comment>
<protein>
    <submittedName>
        <fullName evidence="3">Copper amine oxidase N-terminal domain-containing protein</fullName>
    </submittedName>
</protein>